<sequence>AKERTWKCSCIRTLFCLASSLWPCFFWVNKKLSWTDKYLLHLQGYLFSGL</sequence>
<feature type="non-terminal residue" evidence="1">
    <location>
        <position position="1"/>
    </location>
</feature>
<gene>
    <name evidence="1" type="ORF">FQA47_013698</name>
</gene>
<reference evidence="1" key="1">
    <citation type="journal article" name="BMC Genomics">
        <title>Long-read sequencing and de novo genome assembly of marine medaka (Oryzias melastigma).</title>
        <authorList>
            <person name="Liang P."/>
            <person name="Saqib H.S.A."/>
            <person name="Ni X."/>
            <person name="Shen Y."/>
        </authorList>
    </citation>
    <scope>NUCLEOTIDE SEQUENCE</scope>
    <source>
        <strain evidence="1">Bigg-433</strain>
    </source>
</reference>
<evidence type="ECO:0000313" key="2">
    <source>
        <dbReference type="Proteomes" id="UP000646548"/>
    </source>
</evidence>
<dbReference type="AlphaFoldDB" id="A0A834FGT1"/>
<feature type="non-terminal residue" evidence="1">
    <location>
        <position position="50"/>
    </location>
</feature>
<name>A0A834FGT1_ORYME</name>
<dbReference type="Proteomes" id="UP000646548">
    <property type="component" value="Unassembled WGS sequence"/>
</dbReference>
<comment type="caution">
    <text evidence="1">The sequence shown here is derived from an EMBL/GenBank/DDBJ whole genome shotgun (WGS) entry which is preliminary data.</text>
</comment>
<dbReference type="EMBL" id="WKFB01000150">
    <property type="protein sequence ID" value="KAF6733831.1"/>
    <property type="molecule type" value="Genomic_DNA"/>
</dbReference>
<evidence type="ECO:0000313" key="1">
    <source>
        <dbReference type="EMBL" id="KAF6733831.1"/>
    </source>
</evidence>
<proteinExistence type="predicted"/>
<organism evidence="1 2">
    <name type="scientific">Oryzias melastigma</name>
    <name type="common">Marine medaka</name>
    <dbReference type="NCBI Taxonomy" id="30732"/>
    <lineage>
        <taxon>Eukaryota</taxon>
        <taxon>Metazoa</taxon>
        <taxon>Chordata</taxon>
        <taxon>Craniata</taxon>
        <taxon>Vertebrata</taxon>
        <taxon>Euteleostomi</taxon>
        <taxon>Actinopterygii</taxon>
        <taxon>Neopterygii</taxon>
        <taxon>Teleostei</taxon>
        <taxon>Neoteleostei</taxon>
        <taxon>Acanthomorphata</taxon>
        <taxon>Ovalentaria</taxon>
        <taxon>Atherinomorphae</taxon>
        <taxon>Beloniformes</taxon>
        <taxon>Adrianichthyidae</taxon>
        <taxon>Oryziinae</taxon>
        <taxon>Oryzias</taxon>
    </lineage>
</organism>
<protein>
    <submittedName>
        <fullName evidence="1">Uncharacterized protein</fullName>
    </submittedName>
</protein>
<accession>A0A834FGT1</accession>